<comment type="caution">
    <text evidence="1">The sequence shown here is derived from an EMBL/GenBank/DDBJ whole genome shotgun (WGS) entry which is preliminary data.</text>
</comment>
<evidence type="ECO:0000313" key="1">
    <source>
        <dbReference type="EMBL" id="KAJ8059109.1"/>
    </source>
</evidence>
<protein>
    <submittedName>
        <fullName evidence="1">Uncharacterized protein</fullName>
    </submittedName>
</protein>
<evidence type="ECO:0000313" key="2">
    <source>
        <dbReference type="Proteomes" id="UP001152300"/>
    </source>
</evidence>
<reference evidence="1" key="1">
    <citation type="submission" date="2022-11" db="EMBL/GenBank/DDBJ databases">
        <title>Genome Resource of Sclerotinia nivalis Strain SnTB1, a Plant Pathogen Isolated from American Ginseng.</title>
        <authorList>
            <person name="Fan S."/>
        </authorList>
    </citation>
    <scope>NUCLEOTIDE SEQUENCE</scope>
    <source>
        <strain evidence="1">SnTB1</strain>
    </source>
</reference>
<dbReference type="Proteomes" id="UP001152300">
    <property type="component" value="Unassembled WGS sequence"/>
</dbReference>
<sequence length="124" mass="14634">MAIKLKIRVLVRKKRAVSCHCNLHGMKQGWTLIHRTSSRETLRAHFDHNFKNFQTINKKLGGSSVTYRMRQNKEESYKYLPLEPPQQHAPQRYDDAQDYQATLLDLFTAISTQPRHKTPIRIPY</sequence>
<name>A0A9X0AB06_9HELO</name>
<dbReference type="OrthoDB" id="10490500at2759"/>
<keyword evidence="2" id="KW-1185">Reference proteome</keyword>
<dbReference type="EMBL" id="JAPEIS010000015">
    <property type="protein sequence ID" value="KAJ8059109.1"/>
    <property type="molecule type" value="Genomic_DNA"/>
</dbReference>
<accession>A0A9X0AB06</accession>
<proteinExistence type="predicted"/>
<dbReference type="AlphaFoldDB" id="A0A9X0AB06"/>
<gene>
    <name evidence="1" type="ORF">OCU04_012086</name>
</gene>
<organism evidence="1 2">
    <name type="scientific">Sclerotinia nivalis</name>
    <dbReference type="NCBI Taxonomy" id="352851"/>
    <lineage>
        <taxon>Eukaryota</taxon>
        <taxon>Fungi</taxon>
        <taxon>Dikarya</taxon>
        <taxon>Ascomycota</taxon>
        <taxon>Pezizomycotina</taxon>
        <taxon>Leotiomycetes</taxon>
        <taxon>Helotiales</taxon>
        <taxon>Sclerotiniaceae</taxon>
        <taxon>Sclerotinia</taxon>
    </lineage>
</organism>